<protein>
    <submittedName>
        <fullName evidence="2">Uncharacterized protein</fullName>
    </submittedName>
</protein>
<name>A0A9W6HSZ7_9MICO</name>
<proteinExistence type="predicted"/>
<reference evidence="2" key="1">
    <citation type="journal article" date="2014" name="Int. J. Syst. Evol. Microbiol.">
        <title>Complete genome sequence of Corynebacterium casei LMG S-19264T (=DSM 44701T), isolated from a smear-ripened cheese.</title>
        <authorList>
            <consortium name="US DOE Joint Genome Institute (JGI-PGF)"/>
            <person name="Walter F."/>
            <person name="Albersmeier A."/>
            <person name="Kalinowski J."/>
            <person name="Ruckert C."/>
        </authorList>
    </citation>
    <scope>NUCLEOTIDE SEQUENCE</scope>
    <source>
        <strain evidence="2">VKM Ac-1958</strain>
    </source>
</reference>
<evidence type="ECO:0000256" key="1">
    <source>
        <dbReference type="SAM" id="MobiDB-lite"/>
    </source>
</evidence>
<sequence>MGVEGVGGQIEDAAVTAAHRLVAHEDVETTGQRGGRIHEVVDGGRITQIGIPVTHPRAGRESIANAAAHGVEVIATPGLIDVVGTEMMEEHVCAEVGEGESDAESDSGTARDAGDERGLSAKRKVHDAVFRSGRAWNNPKRAGKCENEVNGIA</sequence>
<accession>A0A9W6HSZ7</accession>
<organism evidence="2 3">
    <name type="scientific">Microbacterium keratanolyticum</name>
    <dbReference type="NCBI Taxonomy" id="67574"/>
    <lineage>
        <taxon>Bacteria</taxon>
        <taxon>Bacillati</taxon>
        <taxon>Actinomycetota</taxon>
        <taxon>Actinomycetes</taxon>
        <taxon>Micrococcales</taxon>
        <taxon>Microbacteriaceae</taxon>
        <taxon>Microbacterium</taxon>
    </lineage>
</organism>
<gene>
    <name evidence="2" type="ORF">GCM10017596_15920</name>
</gene>
<comment type="caution">
    <text evidence="2">The sequence shown here is derived from an EMBL/GenBank/DDBJ whole genome shotgun (WGS) entry which is preliminary data.</text>
</comment>
<feature type="region of interest" description="Disordered" evidence="1">
    <location>
        <begin position="96"/>
        <end position="125"/>
    </location>
</feature>
<dbReference type="Proteomes" id="UP001142325">
    <property type="component" value="Unassembled WGS sequence"/>
</dbReference>
<dbReference type="AlphaFoldDB" id="A0A9W6HSZ7"/>
<keyword evidence="3" id="KW-1185">Reference proteome</keyword>
<dbReference type="EMBL" id="BSET01000001">
    <property type="protein sequence ID" value="GLK01877.1"/>
    <property type="molecule type" value="Genomic_DNA"/>
</dbReference>
<evidence type="ECO:0000313" key="2">
    <source>
        <dbReference type="EMBL" id="GLK01877.1"/>
    </source>
</evidence>
<evidence type="ECO:0000313" key="3">
    <source>
        <dbReference type="Proteomes" id="UP001142325"/>
    </source>
</evidence>
<reference evidence="2" key="2">
    <citation type="submission" date="2023-01" db="EMBL/GenBank/DDBJ databases">
        <authorList>
            <person name="Sun Q."/>
            <person name="Evtushenko L."/>
        </authorList>
    </citation>
    <scope>NUCLEOTIDE SEQUENCE</scope>
    <source>
        <strain evidence="2">VKM Ac-1958</strain>
    </source>
</reference>